<evidence type="ECO:0000256" key="7">
    <source>
        <dbReference type="SAM" id="Phobius"/>
    </source>
</evidence>
<dbReference type="PANTHER" id="PTHR16133:SF0">
    <property type="entry name" value="ZINC_IRON REGULATED TRANSPORTER-RELATED PROTEIN 102B, ISOFORM E"/>
    <property type="match status" value="1"/>
</dbReference>
<evidence type="ECO:0000313" key="8">
    <source>
        <dbReference type="EMBL" id="CAI9730701.1"/>
    </source>
</evidence>
<feature type="transmembrane region" description="Helical" evidence="7">
    <location>
        <begin position="226"/>
        <end position="244"/>
    </location>
</feature>
<evidence type="ECO:0000256" key="1">
    <source>
        <dbReference type="ARBA" id="ARBA00004127"/>
    </source>
</evidence>
<feature type="transmembrane region" description="Helical" evidence="7">
    <location>
        <begin position="6"/>
        <end position="30"/>
    </location>
</feature>
<keyword evidence="6 7" id="KW-0472">Membrane</keyword>
<dbReference type="GO" id="GO:0000139">
    <property type="term" value="C:Golgi membrane"/>
    <property type="evidence" value="ECO:0007669"/>
    <property type="project" value="UniProtKB-SubCell"/>
</dbReference>
<feature type="transmembrane region" description="Helical" evidence="7">
    <location>
        <begin position="189"/>
        <end position="214"/>
    </location>
</feature>
<keyword evidence="5" id="KW-0333">Golgi apparatus</keyword>
<dbReference type="Proteomes" id="UP001162480">
    <property type="component" value="Chromosome 11"/>
</dbReference>
<organism evidence="8 9">
    <name type="scientific">Octopus vulgaris</name>
    <name type="common">Common octopus</name>
    <dbReference type="NCBI Taxonomy" id="6645"/>
    <lineage>
        <taxon>Eukaryota</taxon>
        <taxon>Metazoa</taxon>
        <taxon>Spiralia</taxon>
        <taxon>Lophotrochozoa</taxon>
        <taxon>Mollusca</taxon>
        <taxon>Cephalopoda</taxon>
        <taxon>Coleoidea</taxon>
        <taxon>Octopodiformes</taxon>
        <taxon>Octopoda</taxon>
        <taxon>Incirrata</taxon>
        <taxon>Octopodidae</taxon>
        <taxon>Octopus</taxon>
    </lineage>
</organism>
<accession>A0AA36F9E3</accession>
<feature type="transmembrane region" description="Helical" evidence="7">
    <location>
        <begin position="115"/>
        <end position="133"/>
    </location>
</feature>
<evidence type="ECO:0000256" key="2">
    <source>
        <dbReference type="ARBA" id="ARBA00004394"/>
    </source>
</evidence>
<sequence length="382" mass="41923">MDDTWTLLILSLAMLLGCYISGVIPLAFHFTETKVKIVPVLGTGLLIGTALAVIIPEGVHVMYSHHHNHVHSHSIEKMDVKEVVAKAAIAHSSIHDEHSHNTHTDSGGTENHENVHSLIGVALVAGFITMLLIDQLFGGSHAHSAADPEHNQTTVQNRNKFTATLGLVIHAAADGIALGAAVTMSEDHVTLIVFLAIMLHKAPASFGLVSFLMLEGLERARIKRHLLAFSVSAPLLSILTYLGLSQQNKETLSDLHATGLALLFSAGTFLYVATVHVLPEVANTPAQTTHDGVTIIREQKDFGHGTKNSSVSYIEATATDVCTEVITKEENEIQQIDFSFSLNMSCYLKLDVHKYIHTKLKSYRYDDFTIHKRIHTRMKPYR</sequence>
<proteinExistence type="predicted"/>
<keyword evidence="4 7" id="KW-1133">Transmembrane helix</keyword>
<dbReference type="GO" id="GO:0006829">
    <property type="term" value="P:zinc ion transport"/>
    <property type="evidence" value="ECO:0007669"/>
    <property type="project" value="InterPro"/>
</dbReference>
<dbReference type="EMBL" id="OX597824">
    <property type="protein sequence ID" value="CAI9730701.1"/>
    <property type="molecule type" value="Genomic_DNA"/>
</dbReference>
<evidence type="ECO:0000256" key="5">
    <source>
        <dbReference type="ARBA" id="ARBA00023034"/>
    </source>
</evidence>
<reference evidence="8" key="1">
    <citation type="submission" date="2023-08" db="EMBL/GenBank/DDBJ databases">
        <authorList>
            <person name="Alioto T."/>
            <person name="Alioto T."/>
            <person name="Gomez Garrido J."/>
        </authorList>
    </citation>
    <scope>NUCLEOTIDE SEQUENCE</scope>
</reference>
<dbReference type="GO" id="GO:0046873">
    <property type="term" value="F:metal ion transmembrane transporter activity"/>
    <property type="evidence" value="ECO:0007669"/>
    <property type="project" value="InterPro"/>
</dbReference>
<dbReference type="InterPro" id="IPR003689">
    <property type="entry name" value="ZIP"/>
</dbReference>
<dbReference type="InterPro" id="IPR045891">
    <property type="entry name" value="ZIP9"/>
</dbReference>
<keyword evidence="9" id="KW-1185">Reference proteome</keyword>
<evidence type="ECO:0000313" key="9">
    <source>
        <dbReference type="Proteomes" id="UP001162480"/>
    </source>
</evidence>
<feature type="transmembrane region" description="Helical" evidence="7">
    <location>
        <begin position="256"/>
        <end position="278"/>
    </location>
</feature>
<comment type="subcellular location">
    <subcellularLocation>
        <location evidence="1">Endomembrane system</location>
        <topology evidence="1">Multi-pass membrane protein</topology>
    </subcellularLocation>
    <subcellularLocation>
        <location evidence="2">Golgi apparatus membrane</location>
    </subcellularLocation>
</comment>
<feature type="transmembrane region" description="Helical" evidence="7">
    <location>
        <begin position="37"/>
        <end position="55"/>
    </location>
</feature>
<name>A0AA36F9E3_OCTVU</name>
<evidence type="ECO:0000256" key="3">
    <source>
        <dbReference type="ARBA" id="ARBA00022692"/>
    </source>
</evidence>
<feature type="transmembrane region" description="Helical" evidence="7">
    <location>
        <begin position="161"/>
        <end position="183"/>
    </location>
</feature>
<protein>
    <submittedName>
        <fullName evidence="8">Zinc transporter ZIP9-B-like</fullName>
    </submittedName>
</protein>
<dbReference type="PANTHER" id="PTHR16133">
    <property type="entry name" value="SOLUTE CARRIER FAMILY 39 ZINC TRANSPORTER , MEMBER 9-RELATED"/>
    <property type="match status" value="1"/>
</dbReference>
<evidence type="ECO:0000256" key="6">
    <source>
        <dbReference type="ARBA" id="ARBA00023136"/>
    </source>
</evidence>
<dbReference type="AlphaFoldDB" id="A0AA36F9E3"/>
<evidence type="ECO:0000256" key="4">
    <source>
        <dbReference type="ARBA" id="ARBA00022989"/>
    </source>
</evidence>
<dbReference type="Pfam" id="PF02535">
    <property type="entry name" value="Zip"/>
    <property type="match status" value="1"/>
</dbReference>
<gene>
    <name evidence="8" type="ORF">OCTVUL_1B025787</name>
</gene>
<keyword evidence="3 7" id="KW-0812">Transmembrane</keyword>